<evidence type="ECO:0000256" key="1">
    <source>
        <dbReference type="SAM" id="Phobius"/>
    </source>
</evidence>
<proteinExistence type="predicted"/>
<feature type="non-terminal residue" evidence="2">
    <location>
        <position position="1"/>
    </location>
</feature>
<accession>A0A383F2G1</accession>
<dbReference type="AlphaFoldDB" id="A0A383F2G1"/>
<reference evidence="2" key="1">
    <citation type="submission" date="2018-05" db="EMBL/GenBank/DDBJ databases">
        <authorList>
            <person name="Lanie J.A."/>
            <person name="Ng W.-L."/>
            <person name="Kazmierczak K.M."/>
            <person name="Andrzejewski T.M."/>
            <person name="Davidsen T.M."/>
            <person name="Wayne K.J."/>
            <person name="Tettelin H."/>
            <person name="Glass J.I."/>
            <person name="Rusch D."/>
            <person name="Podicherti R."/>
            <person name="Tsui H.-C.T."/>
            <person name="Winkler M.E."/>
        </authorList>
    </citation>
    <scope>NUCLEOTIDE SEQUENCE</scope>
</reference>
<feature type="transmembrane region" description="Helical" evidence="1">
    <location>
        <begin position="12"/>
        <end position="33"/>
    </location>
</feature>
<organism evidence="2">
    <name type="scientific">marine metagenome</name>
    <dbReference type="NCBI Taxonomy" id="408172"/>
    <lineage>
        <taxon>unclassified sequences</taxon>
        <taxon>metagenomes</taxon>
        <taxon>ecological metagenomes</taxon>
    </lineage>
</organism>
<dbReference type="EMBL" id="UINC01230955">
    <property type="protein sequence ID" value="SVE63296.1"/>
    <property type="molecule type" value="Genomic_DNA"/>
</dbReference>
<name>A0A383F2G1_9ZZZZ</name>
<keyword evidence="1" id="KW-0472">Membrane</keyword>
<keyword evidence="1" id="KW-0812">Transmembrane</keyword>
<gene>
    <name evidence="2" type="ORF">METZ01_LOCUS516150</name>
</gene>
<protein>
    <submittedName>
        <fullName evidence="2">Uncharacterized protein</fullName>
    </submittedName>
</protein>
<evidence type="ECO:0000313" key="2">
    <source>
        <dbReference type="EMBL" id="SVE63296.1"/>
    </source>
</evidence>
<keyword evidence="1" id="KW-1133">Transmembrane helix</keyword>
<sequence>FMNFMKRFRQHMHKVEIGVGSLLVVTGVVIFTGDINEFANWLLETFPIFSAVG</sequence>